<dbReference type="SMART" id="SM00032">
    <property type="entry name" value="CCP"/>
    <property type="match status" value="1"/>
</dbReference>
<evidence type="ECO:0000256" key="1">
    <source>
        <dbReference type="ARBA" id="ARBA00023157"/>
    </source>
</evidence>
<evidence type="ECO:0000256" key="3">
    <source>
        <dbReference type="SAM" id="MobiDB-lite"/>
    </source>
</evidence>
<protein>
    <submittedName>
        <fullName evidence="6">Sushi domain containing 6</fullName>
    </submittedName>
</protein>
<organism evidence="6 7">
    <name type="scientific">Oryzias latipes</name>
    <name type="common">Japanese rice fish</name>
    <name type="synonym">Japanese killifish</name>
    <dbReference type="NCBI Taxonomy" id="8090"/>
    <lineage>
        <taxon>Eukaryota</taxon>
        <taxon>Metazoa</taxon>
        <taxon>Chordata</taxon>
        <taxon>Craniata</taxon>
        <taxon>Vertebrata</taxon>
        <taxon>Euteleostomi</taxon>
        <taxon>Actinopterygii</taxon>
        <taxon>Neopterygii</taxon>
        <taxon>Teleostei</taxon>
        <taxon>Neoteleostei</taxon>
        <taxon>Acanthomorphata</taxon>
        <taxon>Ovalentaria</taxon>
        <taxon>Atherinomorphae</taxon>
        <taxon>Beloniformes</taxon>
        <taxon>Adrianichthyidae</taxon>
        <taxon>Oryziinae</taxon>
        <taxon>Oryzias</taxon>
    </lineage>
</organism>
<reference key="1">
    <citation type="journal article" date="2007" name="Nature">
        <title>The medaka draft genome and insights into vertebrate genome evolution.</title>
        <authorList>
            <person name="Kasahara M."/>
            <person name="Naruse K."/>
            <person name="Sasaki S."/>
            <person name="Nakatani Y."/>
            <person name="Qu W."/>
            <person name="Ahsan B."/>
            <person name="Yamada T."/>
            <person name="Nagayasu Y."/>
            <person name="Doi K."/>
            <person name="Kasai Y."/>
            <person name="Jindo T."/>
            <person name="Kobayashi D."/>
            <person name="Shimada A."/>
            <person name="Toyoda A."/>
            <person name="Kuroki Y."/>
            <person name="Fujiyama A."/>
            <person name="Sasaki T."/>
            <person name="Shimizu A."/>
            <person name="Asakawa S."/>
            <person name="Shimizu N."/>
            <person name="Hashimoto S."/>
            <person name="Yang J."/>
            <person name="Lee Y."/>
            <person name="Matsushima K."/>
            <person name="Sugano S."/>
            <person name="Sakaizumi M."/>
            <person name="Narita T."/>
            <person name="Ohishi K."/>
            <person name="Haga S."/>
            <person name="Ohta F."/>
            <person name="Nomoto H."/>
            <person name="Nogata K."/>
            <person name="Morishita T."/>
            <person name="Endo T."/>
            <person name="Shin-I T."/>
            <person name="Takeda H."/>
            <person name="Morishita S."/>
            <person name="Kohara Y."/>
        </authorList>
    </citation>
    <scope>NUCLEOTIDE SEQUENCE [LARGE SCALE GENOMIC DNA]</scope>
    <source>
        <strain>Hd-rR</strain>
    </source>
</reference>
<dbReference type="InterPro" id="IPR035976">
    <property type="entry name" value="Sushi/SCR/CCP_sf"/>
</dbReference>
<dbReference type="InterPro" id="IPR000436">
    <property type="entry name" value="Sushi_SCR_CCP_dom"/>
</dbReference>
<dbReference type="Proteomes" id="UP000265200">
    <property type="component" value="Chromosome 24"/>
</dbReference>
<keyword evidence="2" id="KW-0768">Sushi</keyword>
<keyword evidence="1" id="KW-1015">Disulfide bond</keyword>
<dbReference type="CDD" id="cd00033">
    <property type="entry name" value="CCP"/>
    <property type="match status" value="1"/>
</dbReference>
<feature type="compositionally biased region" description="Polar residues" evidence="3">
    <location>
        <begin position="25"/>
        <end position="35"/>
    </location>
</feature>
<keyword evidence="4" id="KW-0812">Transmembrane</keyword>
<dbReference type="Pfam" id="PF00084">
    <property type="entry name" value="Sushi"/>
    <property type="match status" value="1"/>
</dbReference>
<evidence type="ECO:0000313" key="6">
    <source>
        <dbReference type="Ensembl" id="ENSORLP00015001109.1"/>
    </source>
</evidence>
<feature type="domain" description="Sushi" evidence="5">
    <location>
        <begin position="55"/>
        <end position="118"/>
    </location>
</feature>
<keyword evidence="4" id="KW-1133">Transmembrane helix</keyword>
<dbReference type="AlphaFoldDB" id="A0A3P9GZV9"/>
<name>A0A3P9GZV9_ORYLA</name>
<comment type="caution">
    <text evidence="2">Lacks conserved residue(s) required for the propagation of feature annotation.</text>
</comment>
<dbReference type="InterPro" id="IPR042866">
    <property type="entry name" value="SUSD6"/>
</dbReference>
<sequence length="314" mass="33748">METESEQSRGTRLFPPPNDGLDVATTKTRNWTRTADGSVRGRGAWRSGDTSRVTVECSPPTEPENGGYRCRPSPCQGLPHNTVIEYFCDEGYALKGDEKFLTCQNGEWDHSLQISCRPVQGQFAARPLTPNPSGIHVPVSHPPSDKDPGSSLGVPALTVVASTASCVALILLLVVLFVLVRPRLKSFHHSRYPPPPWFRAGSGFSFILHVCLRRREQEVSGQPCSVMVGGVQVPLPSYEEAVHGCSSTSAEMPLPTGVSEEDSSSSALPETPTWGACAGPVPPHRGSGDDDQQSLLSATSAEEFCDDVPLLKDA</sequence>
<accession>A0A3P9GZV9</accession>
<keyword evidence="4" id="KW-0472">Membrane</keyword>
<dbReference type="Ensembl" id="ENSORLT00015013208.1">
    <property type="protein sequence ID" value="ENSORLP00015001109.1"/>
    <property type="gene ID" value="ENSORLG00015001704.1"/>
</dbReference>
<evidence type="ECO:0000259" key="5">
    <source>
        <dbReference type="PROSITE" id="PS50923"/>
    </source>
</evidence>
<feature type="transmembrane region" description="Helical" evidence="4">
    <location>
        <begin position="152"/>
        <end position="180"/>
    </location>
</feature>
<proteinExistence type="predicted"/>
<feature type="region of interest" description="Disordered" evidence="3">
    <location>
        <begin position="252"/>
        <end position="298"/>
    </location>
</feature>
<reference evidence="6" key="4">
    <citation type="submission" date="2025-09" db="UniProtKB">
        <authorList>
            <consortium name="Ensembl"/>
        </authorList>
    </citation>
    <scope>IDENTIFICATION</scope>
    <source>
        <strain evidence="6">HSOK</strain>
    </source>
</reference>
<dbReference type="PANTHER" id="PTHR46839">
    <property type="entry name" value="SUSHI DOMAIN-CONTAINING PROTEIN 6"/>
    <property type="match status" value="1"/>
</dbReference>
<reference evidence="6 7" key="2">
    <citation type="submission" date="2017-04" db="EMBL/GenBank/DDBJ databases">
        <title>CpG methylation of centromeres and impact of large insertions on vertebrate speciation.</title>
        <authorList>
            <person name="Ichikawa K."/>
            <person name="Yoshimura J."/>
            <person name="Morishita S."/>
        </authorList>
    </citation>
    <scope>NUCLEOTIDE SEQUENCE</scope>
    <source>
        <strain evidence="6 7">HSOK</strain>
    </source>
</reference>
<dbReference type="SUPFAM" id="SSF57535">
    <property type="entry name" value="Complement control module/SCR domain"/>
    <property type="match status" value="1"/>
</dbReference>
<reference evidence="6" key="3">
    <citation type="submission" date="2025-08" db="UniProtKB">
        <authorList>
            <consortium name="Ensembl"/>
        </authorList>
    </citation>
    <scope>IDENTIFICATION</scope>
    <source>
        <strain evidence="6">HSOK</strain>
    </source>
</reference>
<evidence type="ECO:0000256" key="2">
    <source>
        <dbReference type="PROSITE-ProRule" id="PRU00302"/>
    </source>
</evidence>
<dbReference type="Gene3D" id="2.10.70.10">
    <property type="entry name" value="Complement Module, domain 1"/>
    <property type="match status" value="1"/>
</dbReference>
<evidence type="ECO:0000313" key="7">
    <source>
        <dbReference type="Proteomes" id="UP000265200"/>
    </source>
</evidence>
<dbReference type="PANTHER" id="PTHR46839:SF1">
    <property type="entry name" value="SUSHI DOMAIN-CONTAINING 6"/>
    <property type="match status" value="1"/>
</dbReference>
<evidence type="ECO:0000256" key="4">
    <source>
        <dbReference type="SAM" id="Phobius"/>
    </source>
</evidence>
<dbReference type="PROSITE" id="PS50923">
    <property type="entry name" value="SUSHI"/>
    <property type="match status" value="1"/>
</dbReference>
<feature type="region of interest" description="Disordered" evidence="3">
    <location>
        <begin position="1"/>
        <end position="66"/>
    </location>
</feature>